<protein>
    <submittedName>
        <fullName evidence="3">Uncharacterized protein</fullName>
    </submittedName>
</protein>
<dbReference type="Pfam" id="PF11309">
    <property type="entry name" value="DUF3112"/>
    <property type="match status" value="1"/>
</dbReference>
<dbReference type="EMBL" id="JAGMWT010000015">
    <property type="protein sequence ID" value="KAH7116087.1"/>
    <property type="molecule type" value="Genomic_DNA"/>
</dbReference>
<feature type="transmembrane region" description="Helical" evidence="2">
    <location>
        <begin position="221"/>
        <end position="237"/>
    </location>
</feature>
<evidence type="ECO:0000313" key="4">
    <source>
        <dbReference type="Proteomes" id="UP000700596"/>
    </source>
</evidence>
<dbReference type="AlphaFoldDB" id="A0A9P9IDP2"/>
<dbReference type="InterPro" id="IPR021460">
    <property type="entry name" value="DUF3112"/>
</dbReference>
<organism evidence="3 4">
    <name type="scientific">Dendryphion nanum</name>
    <dbReference type="NCBI Taxonomy" id="256645"/>
    <lineage>
        <taxon>Eukaryota</taxon>
        <taxon>Fungi</taxon>
        <taxon>Dikarya</taxon>
        <taxon>Ascomycota</taxon>
        <taxon>Pezizomycotina</taxon>
        <taxon>Dothideomycetes</taxon>
        <taxon>Pleosporomycetidae</taxon>
        <taxon>Pleosporales</taxon>
        <taxon>Torulaceae</taxon>
        <taxon>Dendryphion</taxon>
    </lineage>
</organism>
<feature type="region of interest" description="Disordered" evidence="1">
    <location>
        <begin position="296"/>
        <end position="334"/>
    </location>
</feature>
<evidence type="ECO:0000313" key="3">
    <source>
        <dbReference type="EMBL" id="KAH7116087.1"/>
    </source>
</evidence>
<evidence type="ECO:0000256" key="1">
    <source>
        <dbReference type="SAM" id="MobiDB-lite"/>
    </source>
</evidence>
<proteinExistence type="predicted"/>
<keyword evidence="2" id="KW-1133">Transmembrane helix</keyword>
<feature type="transmembrane region" description="Helical" evidence="2">
    <location>
        <begin position="100"/>
        <end position="120"/>
    </location>
</feature>
<feature type="transmembrane region" description="Helical" evidence="2">
    <location>
        <begin position="35"/>
        <end position="55"/>
    </location>
</feature>
<dbReference type="PANTHER" id="PTHR35184">
    <property type="entry name" value="YALI0C10208P"/>
    <property type="match status" value="1"/>
</dbReference>
<dbReference type="PANTHER" id="PTHR35184:SF1">
    <property type="entry name" value="INTEGRAL MEMBRANE PROTEIN"/>
    <property type="match status" value="1"/>
</dbReference>
<sequence>MGSKGGIAPATMAQGPPYPPAIWSLGGAPQKRVDIPITSVFLVLFIIGAATHMTIFQLNKRRGHKFLFNIFIFAFCMARIVTCILRIASTSLPHDAQLAIAAQIFVAAGVLIIFVINLLWAQRIVRSLHPSIGWHRLSSITIRILYALIGFTLVIVITATVQSLYTLRTRTRTIDRALQLYGVTLLATVSTLPIPIVLLALVVPRHRPHDRFGTGRLRTKIAVLLTGSMLLCLGAWFRCGTAWQKPVPRSRPLPGYYSKACFYVFNFLVEILTVYLYAVMRVDLRFHIPDGAKGPGSYTVSRQGVATKGSTKDVEKQTQKDAENTDEAEDINRKDSVLDGQRRLNSLTGRKERQQVMKTLNESNESLTQSRKSLYAKEEEAAIIKRLGGPSDKKEDGESVQ</sequence>
<gene>
    <name evidence="3" type="ORF">B0J11DRAFT_584119</name>
</gene>
<feature type="compositionally biased region" description="Basic and acidic residues" evidence="1">
    <location>
        <begin position="310"/>
        <end position="323"/>
    </location>
</feature>
<accession>A0A9P9IDP2</accession>
<reference evidence="3" key="1">
    <citation type="journal article" date="2021" name="Nat. Commun.">
        <title>Genetic determinants of endophytism in the Arabidopsis root mycobiome.</title>
        <authorList>
            <person name="Mesny F."/>
            <person name="Miyauchi S."/>
            <person name="Thiergart T."/>
            <person name="Pickel B."/>
            <person name="Atanasova L."/>
            <person name="Karlsson M."/>
            <person name="Huettel B."/>
            <person name="Barry K.W."/>
            <person name="Haridas S."/>
            <person name="Chen C."/>
            <person name="Bauer D."/>
            <person name="Andreopoulos W."/>
            <person name="Pangilinan J."/>
            <person name="LaButti K."/>
            <person name="Riley R."/>
            <person name="Lipzen A."/>
            <person name="Clum A."/>
            <person name="Drula E."/>
            <person name="Henrissat B."/>
            <person name="Kohler A."/>
            <person name="Grigoriev I.V."/>
            <person name="Martin F.M."/>
            <person name="Hacquard S."/>
        </authorList>
    </citation>
    <scope>NUCLEOTIDE SEQUENCE</scope>
    <source>
        <strain evidence="3">MPI-CAGE-CH-0243</strain>
    </source>
</reference>
<keyword evidence="4" id="KW-1185">Reference proteome</keyword>
<feature type="transmembrane region" description="Helical" evidence="2">
    <location>
        <begin position="257"/>
        <end position="278"/>
    </location>
</feature>
<evidence type="ECO:0000256" key="2">
    <source>
        <dbReference type="SAM" id="Phobius"/>
    </source>
</evidence>
<feature type="transmembrane region" description="Helical" evidence="2">
    <location>
        <begin position="67"/>
        <end position="88"/>
    </location>
</feature>
<comment type="caution">
    <text evidence="3">The sequence shown here is derived from an EMBL/GenBank/DDBJ whole genome shotgun (WGS) entry which is preliminary data.</text>
</comment>
<feature type="transmembrane region" description="Helical" evidence="2">
    <location>
        <begin position="140"/>
        <end position="160"/>
    </location>
</feature>
<feature type="transmembrane region" description="Helical" evidence="2">
    <location>
        <begin position="180"/>
        <end position="201"/>
    </location>
</feature>
<keyword evidence="2" id="KW-0812">Transmembrane</keyword>
<keyword evidence="2" id="KW-0472">Membrane</keyword>
<dbReference type="Proteomes" id="UP000700596">
    <property type="component" value="Unassembled WGS sequence"/>
</dbReference>
<dbReference type="OrthoDB" id="3357002at2759"/>
<name>A0A9P9IDP2_9PLEO</name>